<keyword evidence="2" id="KW-1133">Transmembrane helix</keyword>
<feature type="transmembrane region" description="Helical" evidence="2">
    <location>
        <begin position="6"/>
        <end position="27"/>
    </location>
</feature>
<dbReference type="EMBL" id="CAJJDP010000058">
    <property type="protein sequence ID" value="CAD8172111.1"/>
    <property type="molecule type" value="Genomic_DNA"/>
</dbReference>
<feature type="region of interest" description="Disordered" evidence="1">
    <location>
        <begin position="172"/>
        <end position="191"/>
    </location>
</feature>
<keyword evidence="4" id="KW-1185">Reference proteome</keyword>
<sequence>MFLDLQIYYFLGLFVVGIDNISSWLIYNWRLGIQRIKNFNDIFGLTLIEDQSTQDLPQKDRAELQIMLSLQLEWIGCEMITFLQVTKLIIYIVSIKMKSSRKSPQKMKAFNILHLEHVANRIDQLLNPTQREQFTQIRQIKPGIKFVINNKLTAYKQKQSVFDQIQSSRSSIIQTQDRQRRQNNNSSKSSSFLEKKINQLKKELGDLQKARLLEKTKPMYSVHKMALQNNLQEIPQEQKLLIIDRKLQSARKIIDKSIEEQNGPYKKKSQQHMFFQNIVIENSLNNIDISIPTPELRAKVRVVPSQQRSVSQGLITKQKRPIKMWNNDLIEFKGWDVEEEDDYLRLG</sequence>
<keyword evidence="2" id="KW-0812">Transmembrane</keyword>
<reference evidence="3" key="1">
    <citation type="submission" date="2021-01" db="EMBL/GenBank/DDBJ databases">
        <authorList>
            <consortium name="Genoscope - CEA"/>
            <person name="William W."/>
        </authorList>
    </citation>
    <scope>NUCLEOTIDE SEQUENCE</scope>
</reference>
<evidence type="ECO:0000313" key="4">
    <source>
        <dbReference type="Proteomes" id="UP000683925"/>
    </source>
</evidence>
<organism evidence="3 4">
    <name type="scientific">Paramecium octaurelia</name>
    <dbReference type="NCBI Taxonomy" id="43137"/>
    <lineage>
        <taxon>Eukaryota</taxon>
        <taxon>Sar</taxon>
        <taxon>Alveolata</taxon>
        <taxon>Ciliophora</taxon>
        <taxon>Intramacronucleata</taxon>
        <taxon>Oligohymenophorea</taxon>
        <taxon>Peniculida</taxon>
        <taxon>Parameciidae</taxon>
        <taxon>Paramecium</taxon>
    </lineage>
</organism>
<accession>A0A8S1V5D1</accession>
<evidence type="ECO:0000313" key="3">
    <source>
        <dbReference type="EMBL" id="CAD8172111.1"/>
    </source>
</evidence>
<dbReference type="OMA" id="KTKPMYS"/>
<dbReference type="AlphaFoldDB" id="A0A8S1V5D1"/>
<keyword evidence="2" id="KW-0472">Membrane</keyword>
<proteinExistence type="predicted"/>
<evidence type="ECO:0000256" key="2">
    <source>
        <dbReference type="SAM" id="Phobius"/>
    </source>
</evidence>
<name>A0A8S1V5D1_PAROT</name>
<gene>
    <name evidence="3" type="ORF">POCTA_138.1.T0590206</name>
</gene>
<comment type="caution">
    <text evidence="3">The sequence shown here is derived from an EMBL/GenBank/DDBJ whole genome shotgun (WGS) entry which is preliminary data.</text>
</comment>
<protein>
    <submittedName>
        <fullName evidence="3">Uncharacterized protein</fullName>
    </submittedName>
</protein>
<evidence type="ECO:0000256" key="1">
    <source>
        <dbReference type="SAM" id="MobiDB-lite"/>
    </source>
</evidence>
<dbReference type="Proteomes" id="UP000683925">
    <property type="component" value="Unassembled WGS sequence"/>
</dbReference>